<proteinExistence type="predicted"/>
<name>A0ABS5PP40_9FIRM</name>
<protein>
    <submittedName>
        <fullName evidence="1">XRE family transcriptional regulator</fullName>
    </submittedName>
</protein>
<evidence type="ECO:0000313" key="2">
    <source>
        <dbReference type="Proteomes" id="UP000746471"/>
    </source>
</evidence>
<dbReference type="RefSeq" id="WP_213236786.1">
    <property type="nucleotide sequence ID" value="NZ_JAHBCL010000014.1"/>
</dbReference>
<dbReference type="EMBL" id="JAHBCL010000014">
    <property type="protein sequence ID" value="MBS7526925.1"/>
    <property type="molecule type" value="Genomic_DNA"/>
</dbReference>
<dbReference type="SUPFAM" id="SSF47413">
    <property type="entry name" value="lambda repressor-like DNA-binding domains"/>
    <property type="match status" value="1"/>
</dbReference>
<evidence type="ECO:0000313" key="1">
    <source>
        <dbReference type="EMBL" id="MBS7526925.1"/>
    </source>
</evidence>
<organism evidence="1 2">
    <name type="scientific">Fusibacter paucivorans</name>
    <dbReference type="NCBI Taxonomy" id="76009"/>
    <lineage>
        <taxon>Bacteria</taxon>
        <taxon>Bacillati</taxon>
        <taxon>Bacillota</taxon>
        <taxon>Clostridia</taxon>
        <taxon>Eubacteriales</taxon>
        <taxon>Eubacteriales Family XII. Incertae Sedis</taxon>
        <taxon>Fusibacter</taxon>
    </lineage>
</organism>
<gene>
    <name evidence="1" type="ORF">KHM83_09565</name>
</gene>
<dbReference type="InterPro" id="IPR010982">
    <property type="entry name" value="Lambda_DNA-bd_dom_sf"/>
</dbReference>
<sequence>MKKAKSTGELTNAIIQTTDIKGYISDNDKEFIHKPFHTILMDIIVEKDLDNKDVIEKSSLNRVYFYHLLSGKRKPSRNKVIQLAFGLGLDLDETQQLLKISRMKELYSKLKRDAIIIYAISNKMSLVEAEILLEEEDAEIICT</sequence>
<accession>A0ABS5PP40</accession>
<dbReference type="Proteomes" id="UP000746471">
    <property type="component" value="Unassembled WGS sequence"/>
</dbReference>
<reference evidence="1 2" key="1">
    <citation type="submission" date="2021-05" db="EMBL/GenBank/DDBJ databases">
        <title>Fusibacter ferrireducens sp. nov., an anaerobic, sulfur- and Fe-reducing bacterium isolated from the mangrove sediment.</title>
        <authorList>
            <person name="Qiu D."/>
        </authorList>
    </citation>
    <scope>NUCLEOTIDE SEQUENCE [LARGE SCALE GENOMIC DNA]</scope>
    <source>
        <strain evidence="1 2">DSM 12116</strain>
    </source>
</reference>
<keyword evidence="2" id="KW-1185">Reference proteome</keyword>
<comment type="caution">
    <text evidence="1">The sequence shown here is derived from an EMBL/GenBank/DDBJ whole genome shotgun (WGS) entry which is preliminary data.</text>
</comment>